<evidence type="ECO:0000256" key="1">
    <source>
        <dbReference type="SAM" id="MobiDB-lite"/>
    </source>
</evidence>
<evidence type="ECO:0000313" key="4">
    <source>
        <dbReference type="Proteomes" id="UP000294508"/>
    </source>
</evidence>
<dbReference type="SUPFAM" id="SSF109854">
    <property type="entry name" value="DinB/YfiT-like putative metalloenzymes"/>
    <property type="match status" value="1"/>
</dbReference>
<evidence type="ECO:0000259" key="2">
    <source>
        <dbReference type="Pfam" id="PF12867"/>
    </source>
</evidence>
<reference evidence="3 4" key="1">
    <citation type="journal article" date="2015" name="Stand. Genomic Sci.">
        <title>Genomic Encyclopedia of Bacterial and Archaeal Type Strains, Phase III: the genomes of soil and plant-associated and newly described type strains.</title>
        <authorList>
            <person name="Whitman W.B."/>
            <person name="Woyke T."/>
            <person name="Klenk H.P."/>
            <person name="Zhou Y."/>
            <person name="Lilburn T.G."/>
            <person name="Beck B.J."/>
            <person name="De Vos P."/>
            <person name="Vandamme P."/>
            <person name="Eisen J.A."/>
            <person name="Garrity G."/>
            <person name="Hugenholtz P."/>
            <person name="Kyrpides N.C."/>
        </authorList>
    </citation>
    <scope>NUCLEOTIDE SEQUENCE [LARGE SCALE GENOMIC DNA]</scope>
    <source>
        <strain evidence="3 4">VKM Ac-2572</strain>
    </source>
</reference>
<dbReference type="OrthoDB" id="4453346at2"/>
<sequence>MQPADALDRAVDTVVTALSPATDQDWQCPAGDLEWSCRFTAEHAAHCLQTYAIQLASRAPTHYVSFFSRALNDATNADVLELLAASGRLLAAVVRAAEPTDRGFHPFGMADAEGTAGMGCIELLVHGGDIAAGLGLPYEPPPDICTWLLARMFPTHHAEQQSRVPALTPWPTLQWTTGRLTPPNLSPTTTWHWHSAPHQPPT</sequence>
<dbReference type="InterPro" id="IPR034660">
    <property type="entry name" value="DinB/YfiT-like"/>
</dbReference>
<feature type="region of interest" description="Disordered" evidence="1">
    <location>
        <begin position="179"/>
        <end position="202"/>
    </location>
</feature>
<keyword evidence="4" id="KW-1185">Reference proteome</keyword>
<evidence type="ECO:0000313" key="3">
    <source>
        <dbReference type="EMBL" id="TCO18055.1"/>
    </source>
</evidence>
<proteinExistence type="predicted"/>
<feature type="domain" description="DinB-like" evidence="2">
    <location>
        <begin position="6"/>
        <end position="130"/>
    </location>
</feature>
<accession>A0A4R2H143</accession>
<protein>
    <submittedName>
        <fullName evidence="3">Uncharacterized protein (TIGR03083 family)</fullName>
    </submittedName>
</protein>
<dbReference type="InterPro" id="IPR024775">
    <property type="entry name" value="DinB-like"/>
</dbReference>
<dbReference type="EMBL" id="SLWN01000016">
    <property type="protein sequence ID" value="TCO18055.1"/>
    <property type="molecule type" value="Genomic_DNA"/>
</dbReference>
<dbReference type="Pfam" id="PF12867">
    <property type="entry name" value="DinB_2"/>
    <property type="match status" value="1"/>
</dbReference>
<comment type="caution">
    <text evidence="3">The sequence shown here is derived from an EMBL/GenBank/DDBJ whole genome shotgun (WGS) entry which is preliminary data.</text>
</comment>
<organism evidence="3 4">
    <name type="scientific">Kribbella steppae</name>
    <dbReference type="NCBI Taxonomy" id="2512223"/>
    <lineage>
        <taxon>Bacteria</taxon>
        <taxon>Bacillati</taxon>
        <taxon>Actinomycetota</taxon>
        <taxon>Actinomycetes</taxon>
        <taxon>Propionibacteriales</taxon>
        <taxon>Kribbellaceae</taxon>
        <taxon>Kribbella</taxon>
    </lineage>
</organism>
<gene>
    <name evidence="3" type="ORF">EV652_11676</name>
</gene>
<dbReference type="RefSeq" id="WP_132213989.1">
    <property type="nucleotide sequence ID" value="NZ_SLWN01000016.1"/>
</dbReference>
<dbReference type="Proteomes" id="UP000294508">
    <property type="component" value="Unassembled WGS sequence"/>
</dbReference>
<dbReference type="AlphaFoldDB" id="A0A4R2H143"/>
<name>A0A4R2H143_9ACTN</name>